<reference evidence="2 3" key="1">
    <citation type="submission" date="2020-08" db="EMBL/GenBank/DDBJ databases">
        <title>Genomic Encyclopedia of Type Strains, Phase III (KMG-III): the genomes of soil and plant-associated and newly described type strains.</title>
        <authorList>
            <person name="Whitman W."/>
        </authorList>
    </citation>
    <scope>NUCLEOTIDE SEQUENCE [LARGE SCALE GENOMIC DNA]</scope>
    <source>
        <strain evidence="2 3">CECT 8799</strain>
    </source>
</reference>
<evidence type="ECO:0000313" key="2">
    <source>
        <dbReference type="EMBL" id="MBB3059891.1"/>
    </source>
</evidence>
<dbReference type="Proteomes" id="UP000535937">
    <property type="component" value="Unassembled WGS sequence"/>
</dbReference>
<evidence type="ECO:0000256" key="1">
    <source>
        <dbReference type="SAM" id="SignalP"/>
    </source>
</evidence>
<feature type="signal peptide" evidence="1">
    <location>
        <begin position="1"/>
        <end position="31"/>
    </location>
</feature>
<evidence type="ECO:0000313" key="3">
    <source>
        <dbReference type="Proteomes" id="UP000535937"/>
    </source>
</evidence>
<feature type="chain" id="PRO_5030899266" evidence="1">
    <location>
        <begin position="32"/>
        <end position="232"/>
    </location>
</feature>
<dbReference type="InterPro" id="IPR011042">
    <property type="entry name" value="6-blade_b-propeller_TolB-like"/>
</dbReference>
<dbReference type="AlphaFoldDB" id="A0A7W4Z7V7"/>
<protein>
    <submittedName>
        <fullName evidence="2">Uncharacterized protein</fullName>
    </submittedName>
</protein>
<sequence length="232" mass="26007">MTTSIKKYLPVRSFLVLGVLSSCFLVSQVNASEDGPSELDGGFADRYGSSVDSPRRVLQIQDGEEISIEARSNKIVSINLATNVETTLTEDTSTPYGVALSPSGDALYWTSSKDGVLKRKSMSGSVVETIKSNFVYPYQISYVNEYDNEEVFIHAAGWIGRLTLDSQGSLIKKEKLIQVEENEFHGLAFDEQRKLLFWMDFYGRVIGQMKLDNTLSRSDSVEKFQFSYQENS</sequence>
<dbReference type="Gene3D" id="2.120.10.30">
    <property type="entry name" value="TolB, C-terminal domain"/>
    <property type="match status" value="1"/>
</dbReference>
<dbReference type="InterPro" id="IPR000033">
    <property type="entry name" value="LDLR_classB_rpt"/>
</dbReference>
<keyword evidence="1" id="KW-0732">Signal</keyword>
<proteinExistence type="predicted"/>
<dbReference type="SMART" id="SM00135">
    <property type="entry name" value="LY"/>
    <property type="match status" value="2"/>
</dbReference>
<gene>
    <name evidence="2" type="ORF">FHS09_000699</name>
</gene>
<accession>A0A7W4Z7V7</accession>
<dbReference type="EMBL" id="JACHWZ010000002">
    <property type="protein sequence ID" value="MBB3059891.1"/>
    <property type="molecule type" value="Genomic_DNA"/>
</dbReference>
<dbReference type="RefSeq" id="WP_183456683.1">
    <property type="nucleotide sequence ID" value="NZ_JACHWZ010000002.1"/>
</dbReference>
<dbReference type="SUPFAM" id="SSF101898">
    <property type="entry name" value="NHL repeat"/>
    <property type="match status" value="1"/>
</dbReference>
<organism evidence="2 3">
    <name type="scientific">Microbulbifer rhizosphaerae</name>
    <dbReference type="NCBI Taxonomy" id="1562603"/>
    <lineage>
        <taxon>Bacteria</taxon>
        <taxon>Pseudomonadati</taxon>
        <taxon>Pseudomonadota</taxon>
        <taxon>Gammaproteobacteria</taxon>
        <taxon>Cellvibrionales</taxon>
        <taxon>Microbulbiferaceae</taxon>
        <taxon>Microbulbifer</taxon>
    </lineage>
</organism>
<comment type="caution">
    <text evidence="2">The sequence shown here is derived from an EMBL/GenBank/DDBJ whole genome shotgun (WGS) entry which is preliminary data.</text>
</comment>
<keyword evidence="3" id="KW-1185">Reference proteome</keyword>
<name>A0A7W4Z7V7_9GAMM</name>
<dbReference type="PROSITE" id="PS51257">
    <property type="entry name" value="PROKAR_LIPOPROTEIN"/>
    <property type="match status" value="1"/>
</dbReference>